<dbReference type="PANTHER" id="PTHR12189">
    <property type="entry name" value="MRNA GUANINE-7- METHYLTRANSFERASE"/>
    <property type="match status" value="1"/>
</dbReference>
<feature type="binding site" evidence="11">
    <location>
        <position position="133"/>
    </location>
    <ligand>
        <name>S-adenosyl-L-methionine</name>
        <dbReference type="ChEBI" id="CHEBI:59789"/>
    </ligand>
</feature>
<dbReference type="EMBL" id="BQMJ01000057">
    <property type="protein sequence ID" value="GJQ14606.1"/>
    <property type="molecule type" value="Genomic_DNA"/>
</dbReference>
<dbReference type="Proteomes" id="UP001061958">
    <property type="component" value="Unassembled WGS sequence"/>
</dbReference>
<comment type="similarity">
    <text evidence="10">Belongs to the class I-like SAM-binding methyltransferase superfamily. mRNA cap 0 methyltransferase family.</text>
</comment>
<dbReference type="Pfam" id="PF03291">
    <property type="entry name" value="mRNA_G-N7_MeTrfase"/>
    <property type="match status" value="1"/>
</dbReference>
<dbReference type="InterPro" id="IPR004971">
    <property type="entry name" value="mRNA_G-N7_MeTrfase_dom"/>
</dbReference>
<name>A0A9C7UT13_9RHOD</name>
<feature type="site" description="mRNA cap binding" evidence="12">
    <location>
        <position position="132"/>
    </location>
</feature>
<dbReference type="Gene3D" id="3.40.50.150">
    <property type="entry name" value="Vaccinia Virus protein VP39"/>
    <property type="match status" value="1"/>
</dbReference>
<dbReference type="CDD" id="cd02440">
    <property type="entry name" value="AdoMet_MTases"/>
    <property type="match status" value="1"/>
</dbReference>
<feature type="binding site" evidence="11">
    <location>
        <position position="106"/>
    </location>
    <ligand>
        <name>S-adenosyl-L-methionine</name>
        <dbReference type="ChEBI" id="CHEBI:59789"/>
    </ligand>
</feature>
<keyword evidence="7 10" id="KW-0506">mRNA capping</keyword>
<evidence type="ECO:0000256" key="10">
    <source>
        <dbReference type="PIRNR" id="PIRNR028762"/>
    </source>
</evidence>
<dbReference type="InterPro" id="IPR029063">
    <property type="entry name" value="SAM-dependent_MTases_sf"/>
</dbReference>
<feature type="site" description="mRNA cap binding" evidence="12">
    <location>
        <position position="285"/>
    </location>
</feature>
<dbReference type="GO" id="GO:0005634">
    <property type="term" value="C:nucleus"/>
    <property type="evidence" value="ECO:0007669"/>
    <property type="project" value="UniProtKB-SubCell"/>
</dbReference>
<evidence type="ECO:0000256" key="6">
    <source>
        <dbReference type="ARBA" id="ARBA00022884"/>
    </source>
</evidence>
<evidence type="ECO:0000256" key="5">
    <source>
        <dbReference type="ARBA" id="ARBA00022691"/>
    </source>
</evidence>
<feature type="site" description="mRNA cap binding" evidence="12">
    <location>
        <position position="89"/>
    </location>
</feature>
<dbReference type="OrthoDB" id="10248867at2759"/>
<evidence type="ECO:0000256" key="9">
    <source>
        <dbReference type="ARBA" id="ARBA00044712"/>
    </source>
</evidence>
<feature type="binding site" evidence="12">
    <location>
        <begin position="33"/>
        <end position="34"/>
    </location>
    <ligand>
        <name>mRNA</name>
        <dbReference type="ChEBI" id="CHEBI:33699"/>
    </ligand>
</feature>
<evidence type="ECO:0000256" key="4">
    <source>
        <dbReference type="ARBA" id="ARBA00022679"/>
    </source>
</evidence>
<protein>
    <recommendedName>
        <fullName evidence="10">mRNA cap guanine-N(7) methyltransferase</fullName>
        <ecNumber evidence="10">2.1.1.56</ecNumber>
    </recommendedName>
    <alternativeName>
        <fullName evidence="10">mRNA (guanine-N(7))-methyltransferase</fullName>
    </alternativeName>
    <alternativeName>
        <fullName evidence="10">mRNA cap methyltransferase</fullName>
    </alternativeName>
</protein>
<feature type="binding site" evidence="11">
    <location>
        <position position="55"/>
    </location>
    <ligand>
        <name>S-adenosyl-L-methionine</name>
        <dbReference type="ChEBI" id="CHEBI:59789"/>
    </ligand>
</feature>
<evidence type="ECO:0000256" key="7">
    <source>
        <dbReference type="ARBA" id="ARBA00023042"/>
    </source>
</evidence>
<comment type="caution">
    <text evidence="14">The sequence shown here is derived from an EMBL/GenBank/DDBJ whole genome shotgun (WGS) entry which is preliminary data.</text>
</comment>
<reference evidence="14" key="2">
    <citation type="submission" date="2022-01" db="EMBL/GenBank/DDBJ databases">
        <authorList>
            <person name="Hirooka S."/>
            <person name="Miyagishima S.Y."/>
        </authorList>
    </citation>
    <scope>NUCLEOTIDE SEQUENCE</scope>
    <source>
        <strain evidence="14">NBRC 102759</strain>
    </source>
</reference>
<dbReference type="PIRSF" id="PIRSF028762">
    <property type="entry name" value="ABD1"/>
    <property type="match status" value="1"/>
</dbReference>
<sequence>MEEDVVAKHYDQLASEDKATRKSSKILGLRNLNNWVKSVLIALHTRPGYSVLDLACGKGGDLQKWQSQQITQYVGCDISKESLKTAYQRYRQLNKCTFTAQFLCGDCFSCRLSRYLEPHRNFHLVSCQFSMHYAFSSEDKVRRLLENVTERLVEGGFFIGTIPDSNVLVRKLRACPGLEFGNEFYRVVFDDSFSSKTFKKPFGIRYQFYLESSVLDIPEYLVVMPVFEKLAKEYGLELQLAMNFHEFITMYLSPHSPFVSLFHRMNIFQGSSGLSPEFWDTAYLYSVFALKKQGASPWLGLSSESIPYVDNHLEEDESVILSMESEEYVSSEYRSFHVDNNNLNEVNKEGTPKRRKWQ</sequence>
<dbReference type="InterPro" id="IPR016899">
    <property type="entry name" value="mRNA_G-N7_MeTrfase_euk"/>
</dbReference>
<feature type="binding site" evidence="11">
    <location>
        <position position="128"/>
    </location>
    <ligand>
        <name>S-adenosyl-L-methionine</name>
        <dbReference type="ChEBI" id="CHEBI:59789"/>
    </ligand>
</feature>
<evidence type="ECO:0000256" key="8">
    <source>
        <dbReference type="ARBA" id="ARBA00023242"/>
    </source>
</evidence>
<keyword evidence="2 10" id="KW-0489">Methyltransferase</keyword>
<keyword evidence="5 10" id="KW-0949">S-adenosyl-L-methionine</keyword>
<dbReference type="GO" id="GO:0003723">
    <property type="term" value="F:RNA binding"/>
    <property type="evidence" value="ECO:0007669"/>
    <property type="project" value="UniProtKB-KW"/>
</dbReference>
<keyword evidence="4 10" id="KW-0808">Transferase</keyword>
<dbReference type="PANTHER" id="PTHR12189:SF2">
    <property type="entry name" value="MRNA CAP GUANINE-N7 METHYLTRANSFERASE"/>
    <property type="match status" value="1"/>
</dbReference>
<feature type="binding site" evidence="11">
    <location>
        <position position="37"/>
    </location>
    <ligand>
        <name>S-adenosyl-L-methionine</name>
        <dbReference type="ChEBI" id="CHEBI:59789"/>
    </ligand>
</feature>
<evidence type="ECO:0000256" key="1">
    <source>
        <dbReference type="ARBA" id="ARBA00004123"/>
    </source>
</evidence>
<accession>A0A9C7UT13</accession>
<feature type="site" description="mRNA cap binding" evidence="12">
    <location>
        <position position="219"/>
    </location>
</feature>
<dbReference type="SUPFAM" id="SSF53335">
    <property type="entry name" value="S-adenosyl-L-methionine-dependent methyltransferases"/>
    <property type="match status" value="1"/>
</dbReference>
<dbReference type="PROSITE" id="PS51562">
    <property type="entry name" value="RNA_CAP0_MT"/>
    <property type="match status" value="1"/>
</dbReference>
<evidence type="ECO:0000259" key="13">
    <source>
        <dbReference type="PROSITE" id="PS51562"/>
    </source>
</evidence>
<organism evidence="14 15">
    <name type="scientific">Galdieria partita</name>
    <dbReference type="NCBI Taxonomy" id="83374"/>
    <lineage>
        <taxon>Eukaryota</taxon>
        <taxon>Rhodophyta</taxon>
        <taxon>Bangiophyceae</taxon>
        <taxon>Galdieriales</taxon>
        <taxon>Galdieriaceae</taxon>
        <taxon>Galdieria</taxon>
    </lineage>
</organism>
<gene>
    <name evidence="14" type="ORF">GpartN1_g6397.t1</name>
</gene>
<proteinExistence type="inferred from homology"/>
<evidence type="ECO:0000256" key="3">
    <source>
        <dbReference type="ARBA" id="ARBA00022664"/>
    </source>
</evidence>
<reference evidence="14" key="1">
    <citation type="journal article" date="2022" name="Proc. Natl. Acad. Sci. U.S.A.">
        <title>Life cycle and functional genomics of the unicellular red alga Galdieria for elucidating algal and plant evolution and industrial use.</title>
        <authorList>
            <person name="Hirooka S."/>
            <person name="Itabashi T."/>
            <person name="Ichinose T.M."/>
            <person name="Onuma R."/>
            <person name="Fujiwara T."/>
            <person name="Yamashita S."/>
            <person name="Jong L.W."/>
            <person name="Tomita R."/>
            <person name="Iwane A.H."/>
            <person name="Miyagishima S.Y."/>
        </authorList>
    </citation>
    <scope>NUCLEOTIDE SEQUENCE</scope>
    <source>
        <strain evidence="14">NBRC 102759</strain>
    </source>
</reference>
<comment type="catalytic activity">
    <reaction evidence="9">
        <text>a 5'-end (5'-triphosphoguanosine)-ribonucleoside in mRNA + S-adenosyl-L-methionine = a 5'-end (N(7)-methyl 5'-triphosphoguanosine)-ribonucleoside in mRNA + S-adenosyl-L-homocysteine</text>
        <dbReference type="Rhea" id="RHEA:67008"/>
        <dbReference type="Rhea" id="RHEA-COMP:17166"/>
        <dbReference type="Rhea" id="RHEA-COMP:17167"/>
        <dbReference type="ChEBI" id="CHEBI:57856"/>
        <dbReference type="ChEBI" id="CHEBI:59789"/>
        <dbReference type="ChEBI" id="CHEBI:156461"/>
        <dbReference type="ChEBI" id="CHEBI:167617"/>
        <dbReference type="EC" id="2.1.1.56"/>
    </reaction>
</comment>
<feature type="site" description="mRNA cap binding" evidence="12">
    <location>
        <position position="58"/>
    </location>
</feature>
<feature type="site" description="mRNA cap binding" evidence="12">
    <location>
        <position position="64"/>
    </location>
</feature>
<evidence type="ECO:0000256" key="12">
    <source>
        <dbReference type="PIRSR" id="PIRSR028762-2"/>
    </source>
</evidence>
<keyword evidence="15" id="KW-1185">Reference proteome</keyword>
<evidence type="ECO:0000256" key="11">
    <source>
        <dbReference type="PIRSR" id="PIRSR028762-1"/>
    </source>
</evidence>
<keyword evidence="8 10" id="KW-0539">Nucleus</keyword>
<evidence type="ECO:0000313" key="14">
    <source>
        <dbReference type="EMBL" id="GJQ14606.1"/>
    </source>
</evidence>
<dbReference type="EC" id="2.1.1.56" evidence="10"/>
<dbReference type="GO" id="GO:0004482">
    <property type="term" value="F:mRNA 5'-cap (guanine-N7-)-methyltransferase activity"/>
    <property type="evidence" value="ECO:0007669"/>
    <property type="project" value="UniProtKB-EC"/>
</dbReference>
<keyword evidence="6 10" id="KW-0694">RNA-binding</keyword>
<comment type="subcellular location">
    <subcellularLocation>
        <location evidence="1 10">Nucleus</location>
    </subcellularLocation>
</comment>
<evidence type="ECO:0000256" key="2">
    <source>
        <dbReference type="ARBA" id="ARBA00022603"/>
    </source>
</evidence>
<evidence type="ECO:0000313" key="15">
    <source>
        <dbReference type="Proteomes" id="UP001061958"/>
    </source>
</evidence>
<keyword evidence="3 10" id="KW-0507">mRNA processing</keyword>
<dbReference type="InterPro" id="IPR039753">
    <property type="entry name" value="RG7MT1"/>
</dbReference>
<dbReference type="AlphaFoldDB" id="A0A9C7UT13"/>
<feature type="binding site" evidence="11">
    <location>
        <position position="77"/>
    </location>
    <ligand>
        <name>S-adenosyl-L-methionine</name>
        <dbReference type="ChEBI" id="CHEBI:59789"/>
    </ligand>
</feature>
<feature type="domain" description="MRNA cap 0 methyltransferase" evidence="13">
    <location>
        <begin position="24"/>
        <end position="293"/>
    </location>
</feature>